<protein>
    <submittedName>
        <fullName evidence="2">Uncharacterized protein</fullName>
    </submittedName>
</protein>
<gene>
    <name evidence="2" type="ORF">HNQ47_000280</name>
</gene>
<keyword evidence="1" id="KW-1133">Transmembrane helix</keyword>
<sequence>MDHQTREKQGASGMRIHADSQDLKKASDTFRLLACLLLVIAVIAGIIQRTQPAKALIVMLPWLFIALICEDRKNRLRRKSAEAAKREKRCRDYLPVLAKQDPCPLSALGDDPETIRQDLTYALRHQWLAYGEFDETGQWFFQSEKTKKKSD</sequence>
<accession>A0A7W8CVA1</accession>
<keyword evidence="1" id="KW-0812">Transmembrane</keyword>
<evidence type="ECO:0000256" key="1">
    <source>
        <dbReference type="SAM" id="Phobius"/>
    </source>
</evidence>
<dbReference type="EMBL" id="JACHHK010000001">
    <property type="protein sequence ID" value="MBB5182277.1"/>
    <property type="molecule type" value="Genomic_DNA"/>
</dbReference>
<dbReference type="AlphaFoldDB" id="A0A7W8CVA1"/>
<evidence type="ECO:0000313" key="2">
    <source>
        <dbReference type="EMBL" id="MBB5182277.1"/>
    </source>
</evidence>
<name>A0A7W8CVA1_9FIRM</name>
<keyword evidence="1" id="KW-0472">Membrane</keyword>
<reference evidence="2 3" key="1">
    <citation type="submission" date="2020-08" db="EMBL/GenBank/DDBJ databases">
        <title>Genomic Encyclopedia of Type Strains, Phase IV (KMG-IV): sequencing the most valuable type-strain genomes for metagenomic binning, comparative biology and taxonomic classification.</title>
        <authorList>
            <person name="Goeker M."/>
        </authorList>
    </citation>
    <scope>NUCLEOTIDE SEQUENCE [LARGE SCALE GENOMIC DNA]</scope>
    <source>
        <strain evidence="2 3">DSM 25799</strain>
    </source>
</reference>
<feature type="transmembrane region" description="Helical" evidence="1">
    <location>
        <begin position="30"/>
        <end position="47"/>
    </location>
</feature>
<evidence type="ECO:0000313" key="3">
    <source>
        <dbReference type="Proteomes" id="UP000539953"/>
    </source>
</evidence>
<dbReference type="Proteomes" id="UP000539953">
    <property type="component" value="Unassembled WGS sequence"/>
</dbReference>
<organism evidence="2 3">
    <name type="scientific">Catenisphaera adipataccumulans</name>
    <dbReference type="NCBI Taxonomy" id="700500"/>
    <lineage>
        <taxon>Bacteria</taxon>
        <taxon>Bacillati</taxon>
        <taxon>Bacillota</taxon>
        <taxon>Erysipelotrichia</taxon>
        <taxon>Erysipelotrichales</taxon>
        <taxon>Erysipelotrichaceae</taxon>
        <taxon>Catenisphaera</taxon>
    </lineage>
</organism>
<proteinExistence type="predicted"/>
<comment type="caution">
    <text evidence="2">The sequence shown here is derived from an EMBL/GenBank/DDBJ whole genome shotgun (WGS) entry which is preliminary data.</text>
</comment>
<keyword evidence="3" id="KW-1185">Reference proteome</keyword>
<feature type="transmembrane region" description="Helical" evidence="1">
    <location>
        <begin position="53"/>
        <end position="69"/>
    </location>
</feature>
<dbReference type="RefSeq" id="WP_183326792.1">
    <property type="nucleotide sequence ID" value="NZ_JACHHK010000001.1"/>
</dbReference>